<dbReference type="EMBL" id="JBHRRZ010000002">
    <property type="protein sequence ID" value="MFC2946960.1"/>
    <property type="molecule type" value="Genomic_DNA"/>
</dbReference>
<evidence type="ECO:0000313" key="2">
    <source>
        <dbReference type="EMBL" id="MFC2946960.1"/>
    </source>
</evidence>
<proteinExistence type="predicted"/>
<gene>
    <name evidence="2" type="ORF">ACFODW_01085</name>
</gene>
<accession>A0ABV7A1T8</accession>
<dbReference type="SUPFAM" id="SSF109854">
    <property type="entry name" value="DinB/YfiT-like putative metalloenzymes"/>
    <property type="match status" value="1"/>
</dbReference>
<feature type="domain" description="DinB-like" evidence="1">
    <location>
        <begin position="5"/>
        <end position="138"/>
    </location>
</feature>
<sequence>MKEHFNFTRDTFLAFVKDLDESTADKQASYFNNNIRWHIGHVLVTPESLMFGFPKQSANLPEEYSDLFGMGTKPADWKGEIPDLEELASLLEQQKERINKLEDDFFAQELPFELPFGNFKTYGDLFPMILQHENEHLGKMKAMKQVVTAK</sequence>
<reference evidence="3" key="1">
    <citation type="journal article" date="2019" name="Int. J. Syst. Evol. Microbiol.">
        <title>The Global Catalogue of Microorganisms (GCM) 10K type strain sequencing project: providing services to taxonomists for standard genome sequencing and annotation.</title>
        <authorList>
            <consortium name="The Broad Institute Genomics Platform"/>
            <consortium name="The Broad Institute Genome Sequencing Center for Infectious Disease"/>
            <person name="Wu L."/>
            <person name="Ma J."/>
        </authorList>
    </citation>
    <scope>NUCLEOTIDE SEQUENCE [LARGE SCALE GENOMIC DNA]</scope>
    <source>
        <strain evidence="3">KCTC 13193</strain>
    </source>
</reference>
<dbReference type="Gene3D" id="1.20.120.450">
    <property type="entry name" value="dinb family like domain"/>
    <property type="match status" value="1"/>
</dbReference>
<dbReference type="InterPro" id="IPR024775">
    <property type="entry name" value="DinB-like"/>
</dbReference>
<protein>
    <submittedName>
        <fullName evidence="2">DinB family protein</fullName>
    </submittedName>
</protein>
<name>A0ABV7A1T8_9BACI</name>
<organism evidence="2 3">
    <name type="scientific">Virgibacillus sediminis</name>
    <dbReference type="NCBI Taxonomy" id="202260"/>
    <lineage>
        <taxon>Bacteria</taxon>
        <taxon>Bacillati</taxon>
        <taxon>Bacillota</taxon>
        <taxon>Bacilli</taxon>
        <taxon>Bacillales</taxon>
        <taxon>Bacillaceae</taxon>
        <taxon>Virgibacillus</taxon>
    </lineage>
</organism>
<keyword evidence="3" id="KW-1185">Reference proteome</keyword>
<evidence type="ECO:0000259" key="1">
    <source>
        <dbReference type="Pfam" id="PF12867"/>
    </source>
</evidence>
<evidence type="ECO:0000313" key="3">
    <source>
        <dbReference type="Proteomes" id="UP001595387"/>
    </source>
</evidence>
<comment type="caution">
    <text evidence="2">The sequence shown here is derived from an EMBL/GenBank/DDBJ whole genome shotgun (WGS) entry which is preliminary data.</text>
</comment>
<dbReference type="RefSeq" id="WP_390301634.1">
    <property type="nucleotide sequence ID" value="NZ_JBHRRZ010000002.1"/>
</dbReference>
<dbReference type="Proteomes" id="UP001595387">
    <property type="component" value="Unassembled WGS sequence"/>
</dbReference>
<dbReference type="InterPro" id="IPR034660">
    <property type="entry name" value="DinB/YfiT-like"/>
</dbReference>
<dbReference type="Pfam" id="PF12867">
    <property type="entry name" value="DinB_2"/>
    <property type="match status" value="1"/>
</dbReference>